<reference evidence="4 5" key="1">
    <citation type="submission" date="2016-03" db="EMBL/GenBank/DDBJ databases">
        <title>Complete genome sequence of a novel chlorpyrifos degrading bacterium, Cupriavidus nantongensis sp. X1.</title>
        <authorList>
            <person name="Fang L."/>
        </authorList>
    </citation>
    <scope>NUCLEOTIDE SEQUENCE [LARGE SCALE GENOMIC DNA]</scope>
    <source>
        <strain evidence="4 5">X1</strain>
    </source>
</reference>
<dbReference type="AlphaFoldDB" id="A0A142JR70"/>
<dbReference type="RefSeq" id="WP_062802415.1">
    <property type="nucleotide sequence ID" value="NZ_CP014845.1"/>
</dbReference>
<dbReference type="PANTHER" id="PTHR42937:SF1">
    <property type="entry name" value="DIAMINOPROPIONATE AMMONIA-LYASE"/>
    <property type="match status" value="1"/>
</dbReference>
<evidence type="ECO:0000313" key="5">
    <source>
        <dbReference type="Proteomes" id="UP000075238"/>
    </source>
</evidence>
<dbReference type="Pfam" id="PF00291">
    <property type="entry name" value="PALP"/>
    <property type="match status" value="1"/>
</dbReference>
<name>A0A142JR70_9BURK</name>
<keyword evidence="4" id="KW-0456">Lyase</keyword>
<dbReference type="Gene3D" id="3.40.50.1100">
    <property type="match status" value="3"/>
</dbReference>
<accession>A0A142JR70</accession>
<dbReference type="InterPro" id="IPR036052">
    <property type="entry name" value="TrpB-like_PALP_sf"/>
</dbReference>
<organism evidence="4 5">
    <name type="scientific">Cupriavidus nantongensis</name>
    <dbReference type="NCBI Taxonomy" id="1796606"/>
    <lineage>
        <taxon>Bacteria</taxon>
        <taxon>Pseudomonadati</taxon>
        <taxon>Pseudomonadota</taxon>
        <taxon>Betaproteobacteria</taxon>
        <taxon>Burkholderiales</taxon>
        <taxon>Burkholderiaceae</taxon>
        <taxon>Cupriavidus</taxon>
    </lineage>
</organism>
<comment type="cofactor">
    <cofactor evidence="1">
        <name>pyridoxal 5'-phosphate</name>
        <dbReference type="ChEBI" id="CHEBI:597326"/>
    </cofactor>
</comment>
<dbReference type="OrthoDB" id="34584at2"/>
<dbReference type="InterPro" id="IPR001926">
    <property type="entry name" value="TrpB-like_PALP"/>
</dbReference>
<dbReference type="NCBIfam" id="NF006058">
    <property type="entry name" value="PRK08206.1"/>
    <property type="match status" value="1"/>
</dbReference>
<feature type="domain" description="Tryptophan synthase beta chain-like PALP" evidence="3">
    <location>
        <begin position="39"/>
        <end position="377"/>
    </location>
</feature>
<dbReference type="Proteomes" id="UP000075238">
    <property type="component" value="Chromosome 2"/>
</dbReference>
<dbReference type="GO" id="GO:0016829">
    <property type="term" value="F:lyase activity"/>
    <property type="evidence" value="ECO:0007669"/>
    <property type="project" value="UniProtKB-KW"/>
</dbReference>
<evidence type="ECO:0000256" key="1">
    <source>
        <dbReference type="ARBA" id="ARBA00001933"/>
    </source>
</evidence>
<keyword evidence="2" id="KW-0663">Pyridoxal phosphate</keyword>
<dbReference type="KEGG" id="cnan:A2G96_22325"/>
<dbReference type="STRING" id="1796606.A2G96_22325"/>
<proteinExistence type="predicted"/>
<sequence length="407" mass="42682">MLTINSRAHRCDYPAELRQLMSIAEAGRSHAWLSHWEQLNAGPTPLRELPGLAASLGIAQLSVKDESVRSPLGSFKALGAPIALVRLVLRMFPERELDPLELIAGRHAALLRDFTVISATDGNHGRALAAAARSFGCRCVIVLHANVSQEREDAIAACGARIVRIVGNYDESVEEAARLAAANGWTVVSDTSYEGYQDIPRDVMQGYGAIAAEVLAQRGVAPGQPCPYTHVFLQGGVGGLAAGVASYLWERFGAGRPTFVVVEPAQADCLYQSALQGRPARATGSVDSVMAGLACGETSPLAWRFLEPSVDVFMTIADDDAVTAMHRLAIGQDGDVPIVAGESGAAGVAGLAVLRAQPALSAAAGLDAGSRVLVINTEGATAPAVYQQLVGESAESVLARQAAWLVR</sequence>
<dbReference type="PANTHER" id="PTHR42937">
    <property type="match status" value="1"/>
</dbReference>
<evidence type="ECO:0000259" key="3">
    <source>
        <dbReference type="Pfam" id="PF00291"/>
    </source>
</evidence>
<gene>
    <name evidence="4" type="ORF">A2G96_22325</name>
</gene>
<dbReference type="SUPFAM" id="SSF53686">
    <property type="entry name" value="Tryptophan synthase beta subunit-like PLP-dependent enzymes"/>
    <property type="match status" value="1"/>
</dbReference>
<dbReference type="EMBL" id="CP014845">
    <property type="protein sequence ID" value="AMR80582.1"/>
    <property type="molecule type" value="Genomic_DNA"/>
</dbReference>
<protein>
    <submittedName>
        <fullName evidence="4">Diaminopropionate ammonia-lyase</fullName>
    </submittedName>
</protein>
<keyword evidence="5" id="KW-1185">Reference proteome</keyword>
<dbReference type="CDD" id="cd00640">
    <property type="entry name" value="Trp-synth-beta_II"/>
    <property type="match status" value="1"/>
</dbReference>
<evidence type="ECO:0000313" key="4">
    <source>
        <dbReference type="EMBL" id="AMR80582.1"/>
    </source>
</evidence>
<evidence type="ECO:0000256" key="2">
    <source>
        <dbReference type="ARBA" id="ARBA00022898"/>
    </source>
</evidence>